<dbReference type="GO" id="GO:0016042">
    <property type="term" value="P:lipid catabolic process"/>
    <property type="evidence" value="ECO:0007669"/>
    <property type="project" value="UniProtKB-KW"/>
</dbReference>
<comment type="similarity">
    <text evidence="1">Belongs to the patatin family.</text>
</comment>
<dbReference type="PANTHER" id="PTHR32241">
    <property type="entry name" value="PATATIN-LIKE PROTEIN 6"/>
    <property type="match status" value="1"/>
</dbReference>
<name>A0A4S8JHS3_MUSBA</name>
<evidence type="ECO:0000256" key="3">
    <source>
        <dbReference type="ARBA" id="ARBA00022963"/>
    </source>
</evidence>
<dbReference type="GO" id="GO:0016787">
    <property type="term" value="F:hydrolase activity"/>
    <property type="evidence" value="ECO:0007669"/>
    <property type="project" value="UniProtKB-KW"/>
</dbReference>
<keyword evidence="3" id="KW-0443">Lipid metabolism</keyword>
<evidence type="ECO:0000313" key="6">
    <source>
        <dbReference type="Proteomes" id="UP000317650"/>
    </source>
</evidence>
<reference evidence="5 6" key="1">
    <citation type="journal article" date="2019" name="Nat. Plants">
        <title>Genome sequencing of Musa balbisiana reveals subgenome evolution and function divergence in polyploid bananas.</title>
        <authorList>
            <person name="Yao X."/>
        </authorList>
    </citation>
    <scope>NUCLEOTIDE SEQUENCE [LARGE SCALE GENOMIC DNA]</scope>
    <source>
        <strain evidence="6">cv. DH-PKW</strain>
        <tissue evidence="5">Leaves</tissue>
    </source>
</reference>
<protein>
    <submittedName>
        <fullName evidence="5">Uncharacterized protein</fullName>
    </submittedName>
</protein>
<dbReference type="PANTHER" id="PTHR32241:SF3">
    <property type="entry name" value="PATATIN-LIKE PROTEIN 6"/>
    <property type="match status" value="1"/>
</dbReference>
<evidence type="ECO:0000256" key="2">
    <source>
        <dbReference type="ARBA" id="ARBA00022801"/>
    </source>
</evidence>
<keyword evidence="2" id="KW-0378">Hydrolase</keyword>
<keyword evidence="4" id="KW-0812">Transmembrane</keyword>
<evidence type="ECO:0000313" key="5">
    <source>
        <dbReference type="EMBL" id="THU61089.1"/>
    </source>
</evidence>
<organism evidence="5 6">
    <name type="scientific">Musa balbisiana</name>
    <name type="common">Banana</name>
    <dbReference type="NCBI Taxonomy" id="52838"/>
    <lineage>
        <taxon>Eukaryota</taxon>
        <taxon>Viridiplantae</taxon>
        <taxon>Streptophyta</taxon>
        <taxon>Embryophyta</taxon>
        <taxon>Tracheophyta</taxon>
        <taxon>Spermatophyta</taxon>
        <taxon>Magnoliopsida</taxon>
        <taxon>Liliopsida</taxon>
        <taxon>Zingiberales</taxon>
        <taxon>Musaceae</taxon>
        <taxon>Musa</taxon>
    </lineage>
</organism>
<dbReference type="AlphaFoldDB" id="A0A4S8JHS3"/>
<accession>A0A4S8JHS3</accession>
<keyword evidence="4" id="KW-0472">Membrane</keyword>
<sequence length="119" mass="13105">MVTLRSKSGNLDARVFDYFDVVASIGIGGVFAIMLFATHNVSHLLFHAPPSHLMGGGSGETTTKTKAMERVMKEAFEDRLMLMPCNTVKPVLIPCYDLQSSASLIFSRADDLESKNFNF</sequence>
<dbReference type="STRING" id="52838.A0A4S8JHS3"/>
<evidence type="ECO:0000256" key="1">
    <source>
        <dbReference type="ARBA" id="ARBA00010240"/>
    </source>
</evidence>
<dbReference type="Proteomes" id="UP000317650">
    <property type="component" value="Chromosome 7"/>
</dbReference>
<dbReference type="EMBL" id="PYDT01000005">
    <property type="protein sequence ID" value="THU61089.1"/>
    <property type="molecule type" value="Genomic_DNA"/>
</dbReference>
<dbReference type="SUPFAM" id="SSF52151">
    <property type="entry name" value="FabD/lysophospholipase-like"/>
    <property type="match status" value="1"/>
</dbReference>
<evidence type="ECO:0000256" key="4">
    <source>
        <dbReference type="SAM" id="Phobius"/>
    </source>
</evidence>
<dbReference type="InterPro" id="IPR016035">
    <property type="entry name" value="Acyl_Trfase/lysoPLipase"/>
</dbReference>
<keyword evidence="6" id="KW-1185">Reference proteome</keyword>
<dbReference type="Gene3D" id="3.40.1090.10">
    <property type="entry name" value="Cytosolic phospholipase A2 catalytic domain"/>
    <property type="match status" value="1"/>
</dbReference>
<keyword evidence="3" id="KW-0442">Lipid degradation</keyword>
<gene>
    <name evidence="5" type="ORF">C4D60_Mb07t19610</name>
</gene>
<keyword evidence="4" id="KW-1133">Transmembrane helix</keyword>
<proteinExistence type="inferred from homology"/>
<feature type="transmembrane region" description="Helical" evidence="4">
    <location>
        <begin position="15"/>
        <end position="37"/>
    </location>
</feature>
<comment type="caution">
    <text evidence="5">The sequence shown here is derived from an EMBL/GenBank/DDBJ whole genome shotgun (WGS) entry which is preliminary data.</text>
</comment>